<dbReference type="GO" id="GO:0007229">
    <property type="term" value="P:integrin-mediated signaling pathway"/>
    <property type="evidence" value="ECO:0007669"/>
    <property type="project" value="UniProtKB-KW"/>
</dbReference>
<protein>
    <submittedName>
        <fullName evidence="6">Integrin alpha-10</fullName>
    </submittedName>
</protein>
<evidence type="ECO:0000256" key="1">
    <source>
        <dbReference type="ARBA" id="ARBA00022729"/>
    </source>
</evidence>
<keyword evidence="1" id="KW-0732">Signal</keyword>
<feature type="non-terminal residue" evidence="6">
    <location>
        <position position="1"/>
    </location>
</feature>
<comment type="similarity">
    <text evidence="5">Belongs to the integrin alpha chain family.</text>
</comment>
<dbReference type="GO" id="GO:0005178">
    <property type="term" value="F:integrin binding"/>
    <property type="evidence" value="ECO:0007669"/>
    <property type="project" value="TreeGrafter"/>
</dbReference>
<feature type="repeat" description="FG-GAP" evidence="4">
    <location>
        <begin position="56"/>
        <end position="98"/>
    </location>
</feature>
<evidence type="ECO:0000313" key="7">
    <source>
        <dbReference type="Proteomes" id="UP000018936"/>
    </source>
</evidence>
<comment type="subcellular location">
    <subcellularLocation>
        <location evidence="5">Membrane</location>
        <topology evidence="5">Single-pass type I membrane protein</topology>
    </subcellularLocation>
</comment>
<evidence type="ECO:0000256" key="4">
    <source>
        <dbReference type="PROSITE-ProRule" id="PRU00803"/>
    </source>
</evidence>
<keyword evidence="3" id="KW-0325">Glycoprotein</keyword>
<keyword evidence="2" id="KW-0677">Repeat</keyword>
<comment type="caution">
    <text evidence="6">The sequence shown here is derived from an EMBL/GenBank/DDBJ whole genome shotgun (WGS) entry which is preliminary data.</text>
</comment>
<dbReference type="GO" id="GO:0007160">
    <property type="term" value="P:cell-matrix adhesion"/>
    <property type="evidence" value="ECO:0007669"/>
    <property type="project" value="TreeGrafter"/>
</dbReference>
<dbReference type="PANTHER" id="PTHR23220:SF26">
    <property type="entry name" value="INTEGRIN ALPHA-10"/>
    <property type="match status" value="1"/>
</dbReference>
<feature type="repeat" description="FG-GAP" evidence="4">
    <location>
        <begin position="102"/>
        <end position="146"/>
    </location>
</feature>
<evidence type="ECO:0000256" key="5">
    <source>
        <dbReference type="RuleBase" id="RU003762"/>
    </source>
</evidence>
<dbReference type="GO" id="GO:0009897">
    <property type="term" value="C:external side of plasma membrane"/>
    <property type="evidence" value="ECO:0007669"/>
    <property type="project" value="TreeGrafter"/>
</dbReference>
<evidence type="ECO:0000256" key="2">
    <source>
        <dbReference type="ARBA" id="ARBA00022737"/>
    </source>
</evidence>
<dbReference type="AlphaFoldDB" id="V8NIJ3"/>
<dbReference type="SMART" id="SM00191">
    <property type="entry name" value="Int_alpha"/>
    <property type="match status" value="2"/>
</dbReference>
<dbReference type="InterPro" id="IPR013519">
    <property type="entry name" value="Int_alpha_beta-p"/>
</dbReference>
<dbReference type="InterPro" id="IPR000413">
    <property type="entry name" value="Integrin_alpha"/>
</dbReference>
<organism evidence="6 7">
    <name type="scientific">Ophiophagus hannah</name>
    <name type="common">King cobra</name>
    <name type="synonym">Naja hannah</name>
    <dbReference type="NCBI Taxonomy" id="8665"/>
    <lineage>
        <taxon>Eukaryota</taxon>
        <taxon>Metazoa</taxon>
        <taxon>Chordata</taxon>
        <taxon>Craniata</taxon>
        <taxon>Vertebrata</taxon>
        <taxon>Euteleostomi</taxon>
        <taxon>Lepidosauria</taxon>
        <taxon>Squamata</taxon>
        <taxon>Bifurcata</taxon>
        <taxon>Unidentata</taxon>
        <taxon>Episquamata</taxon>
        <taxon>Toxicofera</taxon>
        <taxon>Serpentes</taxon>
        <taxon>Colubroidea</taxon>
        <taxon>Elapidae</taxon>
        <taxon>Elapinae</taxon>
        <taxon>Ophiophagus</taxon>
    </lineage>
</organism>
<name>V8NIJ3_OPHHA</name>
<dbReference type="Proteomes" id="UP000018936">
    <property type="component" value="Unassembled WGS sequence"/>
</dbReference>
<keyword evidence="5 6" id="KW-0401">Integrin</keyword>
<feature type="repeat" description="FG-GAP" evidence="4">
    <location>
        <begin position="1"/>
        <end position="55"/>
    </location>
</feature>
<proteinExistence type="inferred from homology"/>
<keyword evidence="5" id="KW-0675">Receptor</keyword>
<keyword evidence="7" id="KW-1185">Reference proteome</keyword>
<dbReference type="PRINTS" id="PR01185">
    <property type="entry name" value="INTEGRINA"/>
</dbReference>
<dbReference type="Pfam" id="PF01839">
    <property type="entry name" value="FG-GAP"/>
    <property type="match status" value="2"/>
</dbReference>
<evidence type="ECO:0000313" key="6">
    <source>
        <dbReference type="EMBL" id="ETE61372.1"/>
    </source>
</evidence>
<dbReference type="PROSITE" id="PS51470">
    <property type="entry name" value="FG_GAP"/>
    <property type="match status" value="3"/>
</dbReference>
<dbReference type="EMBL" id="AZIM01003963">
    <property type="protein sequence ID" value="ETE61372.1"/>
    <property type="molecule type" value="Genomic_DNA"/>
</dbReference>
<gene>
    <name evidence="6" type="primary">ITGA10</name>
    <name evidence="6" type="ORF">L345_12876</name>
</gene>
<dbReference type="GO" id="GO:0008305">
    <property type="term" value="C:integrin complex"/>
    <property type="evidence" value="ECO:0007669"/>
    <property type="project" value="InterPro"/>
</dbReference>
<dbReference type="GO" id="GO:0098609">
    <property type="term" value="P:cell-cell adhesion"/>
    <property type="evidence" value="ECO:0007669"/>
    <property type="project" value="TreeGrafter"/>
</dbReference>
<evidence type="ECO:0000256" key="3">
    <source>
        <dbReference type="ARBA" id="ARBA00023180"/>
    </source>
</evidence>
<dbReference type="GO" id="GO:0033627">
    <property type="term" value="P:cell adhesion mediated by integrin"/>
    <property type="evidence" value="ECO:0007669"/>
    <property type="project" value="TreeGrafter"/>
</dbReference>
<reference evidence="6 7" key="1">
    <citation type="journal article" date="2013" name="Proc. Natl. Acad. Sci. U.S.A.">
        <title>The king cobra genome reveals dynamic gene evolution and adaptation in the snake venom system.</title>
        <authorList>
            <person name="Vonk F.J."/>
            <person name="Casewell N.R."/>
            <person name="Henkel C.V."/>
            <person name="Heimberg A.M."/>
            <person name="Jansen H.J."/>
            <person name="McCleary R.J."/>
            <person name="Kerkkamp H.M."/>
            <person name="Vos R.A."/>
            <person name="Guerreiro I."/>
            <person name="Calvete J.J."/>
            <person name="Wuster W."/>
            <person name="Woods A.E."/>
            <person name="Logan J.M."/>
            <person name="Harrison R.A."/>
            <person name="Castoe T.A."/>
            <person name="de Koning A.P."/>
            <person name="Pollock D.D."/>
            <person name="Yandell M."/>
            <person name="Calderon D."/>
            <person name="Renjifo C."/>
            <person name="Currier R.B."/>
            <person name="Salgado D."/>
            <person name="Pla D."/>
            <person name="Sanz L."/>
            <person name="Hyder A.S."/>
            <person name="Ribeiro J.M."/>
            <person name="Arntzen J.W."/>
            <person name="van den Thillart G.E."/>
            <person name="Boetzer M."/>
            <person name="Pirovano W."/>
            <person name="Dirks R.P."/>
            <person name="Spaink H.P."/>
            <person name="Duboule D."/>
            <person name="McGlinn E."/>
            <person name="Kini R.M."/>
            <person name="Richardson M.K."/>
        </authorList>
    </citation>
    <scope>NUCLEOTIDE SEQUENCE</scope>
    <source>
        <tissue evidence="6">Blood</tissue>
    </source>
</reference>
<dbReference type="InterPro" id="IPR028994">
    <property type="entry name" value="Integrin_alpha_N"/>
</dbReference>
<dbReference type="InterPro" id="IPR013517">
    <property type="entry name" value="FG-GAP"/>
</dbReference>
<dbReference type="Gene3D" id="2.130.10.130">
    <property type="entry name" value="Integrin alpha, N-terminal"/>
    <property type="match status" value="1"/>
</dbReference>
<dbReference type="PANTHER" id="PTHR23220">
    <property type="entry name" value="INTEGRIN ALPHA"/>
    <property type="match status" value="1"/>
</dbReference>
<accession>V8NIJ3</accession>
<dbReference type="SUPFAM" id="SSF69318">
    <property type="entry name" value="Integrin alpha N-terminal domain"/>
    <property type="match status" value="1"/>
</dbReference>
<sequence length="146" mass="15885">MQIGSYFGSEVCPVDVNGDGVTDVLLVAAPMYLGPQNKEIGCVYLYRVGQDARFGYAMLAVPDLNHDSFNDVVVGAPLEDNHQGAVYLYHGYRTTVLPRFKQRIESAALRLGLRYFGRSLDGQIDMDGDGLVDLAVGAQDAAVVLR</sequence>
<keyword evidence="5" id="KW-0130">Cell adhesion</keyword>
<dbReference type="OrthoDB" id="5317514at2759"/>